<protein>
    <submittedName>
        <fullName evidence="2">Uncharacterized protein</fullName>
    </submittedName>
</protein>
<evidence type="ECO:0000313" key="2">
    <source>
        <dbReference type="EMBL" id="GAW94379.1"/>
    </source>
</evidence>
<keyword evidence="1" id="KW-1133">Transmembrane helix</keyword>
<feature type="transmembrane region" description="Helical" evidence="1">
    <location>
        <begin position="178"/>
        <end position="197"/>
    </location>
</feature>
<sequence length="298" mass="32019">MRALKVLLALILSILLIVNVVVGLVCYDLKQTVLQPGFYQKVLDENAFYATILNTLSVMVDKQLAEVTEKYRERIKAGLEQGLNEAWLKEQISSAITGLIKYLNEETPVLSMPISLTEVKEPVIKAMTEGLSPREAIQAEAMVKKLNEMVPDQLDAAKLSDNVDLTRTMKTVAMVRKIPGISLGLSIFIVLLLWFLGGFRLAALRWPGSSLLLAGALGVAIAVLGSDTSTAMLTSVAMPDVPAELIPAGIPALLESMFREVTKGLMVNAGVVALVGVIMIMVAFLFGSGKESSVSGSS</sequence>
<keyword evidence="1" id="KW-0812">Transmembrane</keyword>
<name>A0A1Z5HXX4_9FIRM</name>
<dbReference type="RefSeq" id="WP_088555326.1">
    <property type="nucleotide sequence ID" value="NZ_BDGJ01000215.1"/>
</dbReference>
<evidence type="ECO:0000313" key="3">
    <source>
        <dbReference type="Proteomes" id="UP000197032"/>
    </source>
</evidence>
<dbReference type="Proteomes" id="UP000197032">
    <property type="component" value="Unassembled WGS sequence"/>
</dbReference>
<keyword evidence="3" id="KW-1185">Reference proteome</keyword>
<gene>
    <name evidence="2" type="ORF">KKC1_34850</name>
</gene>
<proteinExistence type="predicted"/>
<reference evidence="3" key="1">
    <citation type="journal article" date="2017" name="Appl. Environ. Microbiol.">
        <title>Genomic Analysis of Calderihabitans maritimus KKC1, a Thermophilic, Hydrogenogenic, Carboxydotrophic Bacterium Isolated from Marine Sediment.</title>
        <authorList>
            <person name="Omae K."/>
            <person name="Yoneda Y."/>
            <person name="Fukuyama Y."/>
            <person name="Yoshida T."/>
            <person name="Sako Y."/>
        </authorList>
    </citation>
    <scope>NUCLEOTIDE SEQUENCE [LARGE SCALE GENOMIC DNA]</scope>
    <source>
        <strain evidence="3">KKC1</strain>
    </source>
</reference>
<feature type="transmembrane region" description="Helical" evidence="1">
    <location>
        <begin position="265"/>
        <end position="286"/>
    </location>
</feature>
<feature type="transmembrane region" description="Helical" evidence="1">
    <location>
        <begin position="203"/>
        <end position="224"/>
    </location>
</feature>
<keyword evidence="1" id="KW-0472">Membrane</keyword>
<comment type="caution">
    <text evidence="2">The sequence shown here is derived from an EMBL/GenBank/DDBJ whole genome shotgun (WGS) entry which is preliminary data.</text>
</comment>
<dbReference type="AlphaFoldDB" id="A0A1Z5HXX4"/>
<evidence type="ECO:0000256" key="1">
    <source>
        <dbReference type="SAM" id="Phobius"/>
    </source>
</evidence>
<dbReference type="EMBL" id="BDGJ01000215">
    <property type="protein sequence ID" value="GAW94379.1"/>
    <property type="molecule type" value="Genomic_DNA"/>
</dbReference>
<organism evidence="2 3">
    <name type="scientific">Calderihabitans maritimus</name>
    <dbReference type="NCBI Taxonomy" id="1246530"/>
    <lineage>
        <taxon>Bacteria</taxon>
        <taxon>Bacillati</taxon>
        <taxon>Bacillota</taxon>
        <taxon>Clostridia</taxon>
        <taxon>Neomoorellales</taxon>
        <taxon>Calderihabitantaceae</taxon>
        <taxon>Calderihabitans</taxon>
    </lineage>
</organism>
<accession>A0A1Z5HXX4</accession>